<comment type="caution">
    <text evidence="2">The sequence shown here is derived from an EMBL/GenBank/DDBJ whole genome shotgun (WGS) entry which is preliminary data.</text>
</comment>
<dbReference type="VEuPathDB" id="VectorBase:LOC119181030"/>
<feature type="region of interest" description="Disordered" evidence="1">
    <location>
        <begin position="95"/>
        <end position="118"/>
    </location>
</feature>
<dbReference type="EMBL" id="JABSTU010000001">
    <property type="protein sequence ID" value="KAH8038371.1"/>
    <property type="molecule type" value="Genomic_DNA"/>
</dbReference>
<sequence>MYSAAYPQVTGSNPGCGGCIFDGGGNNTLKDLFGTDFDLAIAEKGEEAVREDRPADSERTEKFSSVEFEKALGMAEEELDVQAAHTARAEAAAELAEFDESIPLDTDSRDEDKSQAEEELDKLMDQASAPHILPQLLLCSRIPLH</sequence>
<feature type="compositionally biased region" description="Basic and acidic residues" evidence="1">
    <location>
        <begin position="106"/>
        <end position="118"/>
    </location>
</feature>
<protein>
    <submittedName>
        <fullName evidence="2">Uncharacterized protein</fullName>
    </submittedName>
</protein>
<feature type="region of interest" description="Disordered" evidence="1">
    <location>
        <begin position="45"/>
        <end position="64"/>
    </location>
</feature>
<accession>A0A9J6EV35</accession>
<dbReference type="AlphaFoldDB" id="A0A9J6EV35"/>
<proteinExistence type="predicted"/>
<organism evidence="2 3">
    <name type="scientific">Rhipicephalus microplus</name>
    <name type="common">Cattle tick</name>
    <name type="synonym">Boophilus microplus</name>
    <dbReference type="NCBI Taxonomy" id="6941"/>
    <lineage>
        <taxon>Eukaryota</taxon>
        <taxon>Metazoa</taxon>
        <taxon>Ecdysozoa</taxon>
        <taxon>Arthropoda</taxon>
        <taxon>Chelicerata</taxon>
        <taxon>Arachnida</taxon>
        <taxon>Acari</taxon>
        <taxon>Parasitiformes</taxon>
        <taxon>Ixodida</taxon>
        <taxon>Ixodoidea</taxon>
        <taxon>Ixodidae</taxon>
        <taxon>Rhipicephalinae</taxon>
        <taxon>Rhipicephalus</taxon>
        <taxon>Boophilus</taxon>
    </lineage>
</organism>
<name>A0A9J6EV35_RHIMP</name>
<reference evidence="2" key="2">
    <citation type="submission" date="2021-09" db="EMBL/GenBank/DDBJ databases">
        <authorList>
            <person name="Jia N."/>
            <person name="Wang J."/>
            <person name="Shi W."/>
            <person name="Du L."/>
            <person name="Sun Y."/>
            <person name="Zhan W."/>
            <person name="Jiang J."/>
            <person name="Wang Q."/>
            <person name="Zhang B."/>
            <person name="Ji P."/>
            <person name="Sakyi L.B."/>
            <person name="Cui X."/>
            <person name="Yuan T."/>
            <person name="Jiang B."/>
            <person name="Yang W."/>
            <person name="Lam T.T.-Y."/>
            <person name="Chang Q."/>
            <person name="Ding S."/>
            <person name="Wang X."/>
            <person name="Zhu J."/>
            <person name="Ruan X."/>
            <person name="Zhao L."/>
            <person name="Wei J."/>
            <person name="Que T."/>
            <person name="Du C."/>
            <person name="Cheng J."/>
            <person name="Dai P."/>
            <person name="Han X."/>
            <person name="Huang E."/>
            <person name="Gao Y."/>
            <person name="Liu J."/>
            <person name="Shao H."/>
            <person name="Ye R."/>
            <person name="Li L."/>
            <person name="Wei W."/>
            <person name="Wang X."/>
            <person name="Wang C."/>
            <person name="Huo Q."/>
            <person name="Li W."/>
            <person name="Guo W."/>
            <person name="Chen H."/>
            <person name="Chen S."/>
            <person name="Zhou L."/>
            <person name="Zhou L."/>
            <person name="Ni X."/>
            <person name="Tian J."/>
            <person name="Zhou Y."/>
            <person name="Sheng Y."/>
            <person name="Liu T."/>
            <person name="Pan Y."/>
            <person name="Xia L."/>
            <person name="Li J."/>
            <person name="Zhao F."/>
            <person name="Cao W."/>
        </authorList>
    </citation>
    <scope>NUCLEOTIDE SEQUENCE</scope>
    <source>
        <strain evidence="2">Rmic-2018</strain>
        <tissue evidence="2">Larvae</tissue>
    </source>
</reference>
<evidence type="ECO:0000313" key="3">
    <source>
        <dbReference type="Proteomes" id="UP000821866"/>
    </source>
</evidence>
<reference evidence="2" key="1">
    <citation type="journal article" date="2020" name="Cell">
        <title>Large-Scale Comparative Analyses of Tick Genomes Elucidate Their Genetic Diversity and Vector Capacities.</title>
        <authorList>
            <consortium name="Tick Genome and Microbiome Consortium (TIGMIC)"/>
            <person name="Jia N."/>
            <person name="Wang J."/>
            <person name="Shi W."/>
            <person name="Du L."/>
            <person name="Sun Y."/>
            <person name="Zhan W."/>
            <person name="Jiang J.F."/>
            <person name="Wang Q."/>
            <person name="Zhang B."/>
            <person name="Ji P."/>
            <person name="Bell-Sakyi L."/>
            <person name="Cui X.M."/>
            <person name="Yuan T.T."/>
            <person name="Jiang B.G."/>
            <person name="Yang W.F."/>
            <person name="Lam T.T."/>
            <person name="Chang Q.C."/>
            <person name="Ding S.J."/>
            <person name="Wang X.J."/>
            <person name="Zhu J.G."/>
            <person name="Ruan X.D."/>
            <person name="Zhao L."/>
            <person name="Wei J.T."/>
            <person name="Ye R.Z."/>
            <person name="Que T.C."/>
            <person name="Du C.H."/>
            <person name="Zhou Y.H."/>
            <person name="Cheng J.X."/>
            <person name="Dai P.F."/>
            <person name="Guo W.B."/>
            <person name="Han X.H."/>
            <person name="Huang E.J."/>
            <person name="Li L.F."/>
            <person name="Wei W."/>
            <person name="Gao Y.C."/>
            <person name="Liu J.Z."/>
            <person name="Shao H.Z."/>
            <person name="Wang X."/>
            <person name="Wang C.C."/>
            <person name="Yang T.C."/>
            <person name="Huo Q.B."/>
            <person name="Li W."/>
            <person name="Chen H.Y."/>
            <person name="Chen S.E."/>
            <person name="Zhou L.G."/>
            <person name="Ni X.B."/>
            <person name="Tian J.H."/>
            <person name="Sheng Y."/>
            <person name="Liu T."/>
            <person name="Pan Y.S."/>
            <person name="Xia L.Y."/>
            <person name="Li J."/>
            <person name="Zhao F."/>
            <person name="Cao W.C."/>
        </authorList>
    </citation>
    <scope>NUCLEOTIDE SEQUENCE</scope>
    <source>
        <strain evidence="2">Rmic-2018</strain>
    </source>
</reference>
<keyword evidence="3" id="KW-1185">Reference proteome</keyword>
<gene>
    <name evidence="2" type="ORF">HPB51_001485</name>
</gene>
<evidence type="ECO:0000256" key="1">
    <source>
        <dbReference type="SAM" id="MobiDB-lite"/>
    </source>
</evidence>
<dbReference type="Proteomes" id="UP000821866">
    <property type="component" value="Chromosome 1"/>
</dbReference>
<evidence type="ECO:0000313" key="2">
    <source>
        <dbReference type="EMBL" id="KAH8038371.1"/>
    </source>
</evidence>